<proteinExistence type="predicted"/>
<organism evidence="5 6">
    <name type="scientific">Sphingobacterium nematocida</name>
    <dbReference type="NCBI Taxonomy" id="1513896"/>
    <lineage>
        <taxon>Bacteria</taxon>
        <taxon>Pseudomonadati</taxon>
        <taxon>Bacteroidota</taxon>
        <taxon>Sphingobacteriia</taxon>
        <taxon>Sphingobacteriales</taxon>
        <taxon>Sphingobacteriaceae</taxon>
        <taxon>Sphingobacterium</taxon>
    </lineage>
</organism>
<dbReference type="InterPro" id="IPR044023">
    <property type="entry name" value="Ig_7"/>
</dbReference>
<dbReference type="InterPro" id="IPR008964">
    <property type="entry name" value="Invasin/intimin_cell_adhesion"/>
</dbReference>
<feature type="domain" description="Ig-like" evidence="4">
    <location>
        <begin position="591"/>
        <end position="671"/>
    </location>
</feature>
<feature type="chain" id="PRO_5012278707" evidence="1">
    <location>
        <begin position="32"/>
        <end position="686"/>
    </location>
</feature>
<evidence type="ECO:0000313" key="5">
    <source>
        <dbReference type="EMBL" id="SKB81351.1"/>
    </source>
</evidence>
<dbReference type="SUPFAM" id="SSF49373">
    <property type="entry name" value="Invasin/intimin cell-adhesion fragments"/>
    <property type="match status" value="1"/>
</dbReference>
<evidence type="ECO:0000256" key="1">
    <source>
        <dbReference type="SAM" id="SignalP"/>
    </source>
</evidence>
<evidence type="ECO:0000259" key="3">
    <source>
        <dbReference type="Pfam" id="PF02368"/>
    </source>
</evidence>
<dbReference type="Gene3D" id="2.60.40.1080">
    <property type="match status" value="1"/>
</dbReference>
<feature type="non-terminal residue" evidence="5">
    <location>
        <position position="686"/>
    </location>
</feature>
<evidence type="ECO:0000259" key="4">
    <source>
        <dbReference type="Pfam" id="PF19081"/>
    </source>
</evidence>
<dbReference type="Gene3D" id="2.60.40.10">
    <property type="entry name" value="Immunoglobulins"/>
    <property type="match status" value="2"/>
</dbReference>
<keyword evidence="1" id="KW-0732">Signal</keyword>
<dbReference type="Pfam" id="PF02368">
    <property type="entry name" value="Big_2"/>
    <property type="match status" value="1"/>
</dbReference>
<gene>
    <name evidence="5" type="ORF">SAMN05660841_02499</name>
</gene>
<dbReference type="Pfam" id="PF19081">
    <property type="entry name" value="Ig_7"/>
    <property type="match status" value="1"/>
</dbReference>
<dbReference type="AlphaFoldDB" id="A0A1T5EBU3"/>
<keyword evidence="6" id="KW-1185">Reference proteome</keyword>
<protein>
    <submittedName>
        <fullName evidence="5">Conserved repeat domain-containing protein</fullName>
    </submittedName>
</protein>
<name>A0A1T5EBU3_9SPHI</name>
<dbReference type="InterPro" id="IPR049804">
    <property type="entry name" value="Choice_anch_L"/>
</dbReference>
<dbReference type="Proteomes" id="UP000190150">
    <property type="component" value="Unassembled WGS sequence"/>
</dbReference>
<dbReference type="NCBIfam" id="NF038133">
    <property type="entry name" value="choice_anch_L"/>
    <property type="match status" value="1"/>
</dbReference>
<dbReference type="InterPro" id="IPR047589">
    <property type="entry name" value="DUF11_rpt"/>
</dbReference>
<feature type="signal peptide" evidence="1">
    <location>
        <begin position="1"/>
        <end position="31"/>
    </location>
</feature>
<feature type="domain" description="DUF11" evidence="2">
    <location>
        <begin position="306"/>
        <end position="420"/>
    </location>
</feature>
<dbReference type="EMBL" id="FUZF01000010">
    <property type="protein sequence ID" value="SKB81351.1"/>
    <property type="molecule type" value="Genomic_DNA"/>
</dbReference>
<accession>A0A1T5EBU3</accession>
<dbReference type="STRING" id="1513896.SAMN05660841_02499"/>
<dbReference type="RefSeq" id="WP_139375290.1">
    <property type="nucleotide sequence ID" value="NZ_FUZF01000010.1"/>
</dbReference>
<dbReference type="OrthoDB" id="634921at2"/>
<evidence type="ECO:0000313" key="6">
    <source>
        <dbReference type="Proteomes" id="UP000190150"/>
    </source>
</evidence>
<dbReference type="InterPro" id="IPR003343">
    <property type="entry name" value="Big_2"/>
</dbReference>
<reference evidence="6" key="1">
    <citation type="submission" date="2017-02" db="EMBL/GenBank/DDBJ databases">
        <authorList>
            <person name="Varghese N."/>
            <person name="Submissions S."/>
        </authorList>
    </citation>
    <scope>NUCLEOTIDE SEQUENCE [LARGE SCALE GENOMIC DNA]</scope>
    <source>
        <strain evidence="6">DSM 24091</strain>
    </source>
</reference>
<feature type="domain" description="BIG2" evidence="3">
    <location>
        <begin position="430"/>
        <end position="481"/>
    </location>
</feature>
<sequence length="686" mass="70882">MKTNIKSFALKCTMLVHLAIFSMVSNLFGQATVTNSAPDAAAIALGLNANGLTISSPQIVRGGNNNQIAIFTNGTAAGLGVNSGVLFSTGNAVQNITRKNPAVQETVEAQSGSYSDPQLTAITSNAIWDAVVYTFKITLTGGADALRIAYQFGSEEYPDYVGSEYNDTFGFFVRKVGTTTWTNMARLPNPAQTVTAINKVNYGNYGRQGSNSNGYDGTNNAYYLNNGHTTTTRSWPNTNQLILNDNPGPFPIHVEYNGLTKLIQYDLAGLTPGGEYEFKIAIADAGDRKLDAGVFVSKIEGVFGADLAIEKMVDKPTPCIDDIVEFTLTAKNIGPAAATGVVVNDLLPNGFEYDSHTAPSGTTYVPASGIWTIGSLALYGESVLKIRAKVKSTGNYTNQATITGTKNDPDATNNTATVTLVPTIPTITGVLILCQENTTQLSGSGTAAASNAWTSSNTTVATVSSTGLVTGLSAGTTTITYKNSNGCTTTALVTVTAKNTVTAGTPRSVCINTALTAIEHTTTGATGINVTNTGLPTGVTATFANNKITISGIPSVVGVFTYNIPLTGGCGNVAATGTITVKPATTITVQPVAPAAYCIGGTSTLDVTATGDGTLTYEWFKVSGSTTTSVGTTKTYSLPTSLTAGTHTYRVVVTGGCGAATSTDVTVTVKPATTITVQPVAPAAYC</sequence>
<dbReference type="InterPro" id="IPR013783">
    <property type="entry name" value="Ig-like_fold"/>
</dbReference>
<dbReference type="NCBIfam" id="TIGR01451">
    <property type="entry name" value="B_ant_repeat"/>
    <property type="match status" value="1"/>
</dbReference>
<dbReference type="InterPro" id="IPR001434">
    <property type="entry name" value="OmcB-like_DUF11"/>
</dbReference>
<evidence type="ECO:0000259" key="2">
    <source>
        <dbReference type="Pfam" id="PF01345"/>
    </source>
</evidence>
<dbReference type="Pfam" id="PF01345">
    <property type="entry name" value="DUF11"/>
    <property type="match status" value="1"/>
</dbReference>